<proteinExistence type="predicted"/>
<evidence type="ECO:0000313" key="1">
    <source>
        <dbReference type="EMBL" id="MCI85594.1"/>
    </source>
</evidence>
<protein>
    <submittedName>
        <fullName evidence="1">Gag-pol polyprotein</fullName>
    </submittedName>
</protein>
<sequence length="26" mass="3213">MQEELEQFKRNEVWDLVPRPKDVNVI</sequence>
<feature type="non-terminal residue" evidence="1">
    <location>
        <position position="26"/>
    </location>
</feature>
<evidence type="ECO:0000313" key="2">
    <source>
        <dbReference type="Proteomes" id="UP000265520"/>
    </source>
</evidence>
<dbReference type="AlphaFoldDB" id="A0A392VBB0"/>
<reference evidence="1 2" key="1">
    <citation type="journal article" date="2018" name="Front. Plant Sci.">
        <title>Red Clover (Trifolium pratense) and Zigzag Clover (T. medium) - A Picture of Genomic Similarities and Differences.</title>
        <authorList>
            <person name="Dluhosova J."/>
            <person name="Istvanek J."/>
            <person name="Nedelnik J."/>
            <person name="Repkova J."/>
        </authorList>
    </citation>
    <scope>NUCLEOTIDE SEQUENCE [LARGE SCALE GENOMIC DNA]</scope>
    <source>
        <strain evidence="2">cv. 10/8</strain>
        <tissue evidence="1">Leaf</tissue>
    </source>
</reference>
<name>A0A392VBB0_9FABA</name>
<accession>A0A392VBB0</accession>
<dbReference type="EMBL" id="LXQA011119330">
    <property type="protein sequence ID" value="MCI85594.1"/>
    <property type="molecule type" value="Genomic_DNA"/>
</dbReference>
<organism evidence="1 2">
    <name type="scientific">Trifolium medium</name>
    <dbReference type="NCBI Taxonomy" id="97028"/>
    <lineage>
        <taxon>Eukaryota</taxon>
        <taxon>Viridiplantae</taxon>
        <taxon>Streptophyta</taxon>
        <taxon>Embryophyta</taxon>
        <taxon>Tracheophyta</taxon>
        <taxon>Spermatophyta</taxon>
        <taxon>Magnoliopsida</taxon>
        <taxon>eudicotyledons</taxon>
        <taxon>Gunneridae</taxon>
        <taxon>Pentapetalae</taxon>
        <taxon>rosids</taxon>
        <taxon>fabids</taxon>
        <taxon>Fabales</taxon>
        <taxon>Fabaceae</taxon>
        <taxon>Papilionoideae</taxon>
        <taxon>50 kb inversion clade</taxon>
        <taxon>NPAAA clade</taxon>
        <taxon>Hologalegina</taxon>
        <taxon>IRL clade</taxon>
        <taxon>Trifolieae</taxon>
        <taxon>Trifolium</taxon>
    </lineage>
</organism>
<keyword evidence="2" id="KW-1185">Reference proteome</keyword>
<dbReference type="Proteomes" id="UP000265520">
    <property type="component" value="Unassembled WGS sequence"/>
</dbReference>
<comment type="caution">
    <text evidence="1">The sequence shown here is derived from an EMBL/GenBank/DDBJ whole genome shotgun (WGS) entry which is preliminary data.</text>
</comment>